<proteinExistence type="predicted"/>
<name>A0ABW1U1R8_9BURK</name>
<sequence>MTSAPSPSGPVHVLSGGAAQGLVTQLQDRFSAQYPSGLAGTFGAVGMMKDKLLAGEPCDVIILSEALITQLTASAHLVAGSAQALGAVKTGVAVKTGDKPPDVGSPEALKTALRSATGIYFPDPVKATAGIHFMRVLKALGLETELAGRLRPFSNGTAAMKAMAETNEPGLLGCTQVTEIIFAPGVLLAGALPREFELATVYTAALSNRAAQPRAATALIELLTSPEAAGLRSAGGFEPLPE</sequence>
<dbReference type="InterPro" id="IPR050682">
    <property type="entry name" value="ModA/WtpA"/>
</dbReference>
<dbReference type="Pfam" id="PF13531">
    <property type="entry name" value="SBP_bac_11"/>
    <property type="match status" value="1"/>
</dbReference>
<dbReference type="SUPFAM" id="SSF53850">
    <property type="entry name" value="Periplasmic binding protein-like II"/>
    <property type="match status" value="1"/>
</dbReference>
<dbReference type="PANTHER" id="PTHR30632:SF11">
    <property type="entry name" value="BLR4797 PROTEIN"/>
    <property type="match status" value="1"/>
</dbReference>
<protein>
    <submittedName>
        <fullName evidence="1">Molybdate ABC transporter substrate-binding protein</fullName>
    </submittedName>
</protein>
<gene>
    <name evidence="1" type="ORF">ACFQND_17820</name>
</gene>
<keyword evidence="2" id="KW-1185">Reference proteome</keyword>
<comment type="caution">
    <text evidence="1">The sequence shown here is derived from an EMBL/GenBank/DDBJ whole genome shotgun (WGS) entry which is preliminary data.</text>
</comment>
<reference evidence="2" key="1">
    <citation type="journal article" date="2019" name="Int. J. Syst. Evol. Microbiol.">
        <title>The Global Catalogue of Microorganisms (GCM) 10K type strain sequencing project: providing services to taxonomists for standard genome sequencing and annotation.</title>
        <authorList>
            <consortium name="The Broad Institute Genomics Platform"/>
            <consortium name="The Broad Institute Genome Sequencing Center for Infectious Disease"/>
            <person name="Wu L."/>
            <person name="Ma J."/>
        </authorList>
    </citation>
    <scope>NUCLEOTIDE SEQUENCE [LARGE SCALE GENOMIC DNA]</scope>
    <source>
        <strain evidence="2">CCUG 39402</strain>
    </source>
</reference>
<dbReference type="PANTHER" id="PTHR30632">
    <property type="entry name" value="MOLYBDATE-BINDING PERIPLASMIC PROTEIN"/>
    <property type="match status" value="1"/>
</dbReference>
<dbReference type="Gene3D" id="3.40.190.10">
    <property type="entry name" value="Periplasmic binding protein-like II"/>
    <property type="match status" value="2"/>
</dbReference>
<organism evidence="1 2">
    <name type="scientific">Polaromonas aquatica</name>
    <dbReference type="NCBI Taxonomy" id="332657"/>
    <lineage>
        <taxon>Bacteria</taxon>
        <taxon>Pseudomonadati</taxon>
        <taxon>Pseudomonadota</taxon>
        <taxon>Betaproteobacteria</taxon>
        <taxon>Burkholderiales</taxon>
        <taxon>Comamonadaceae</taxon>
        <taxon>Polaromonas</taxon>
    </lineage>
</organism>
<dbReference type="Proteomes" id="UP001596270">
    <property type="component" value="Unassembled WGS sequence"/>
</dbReference>
<evidence type="ECO:0000313" key="1">
    <source>
        <dbReference type="EMBL" id="MFC6283085.1"/>
    </source>
</evidence>
<evidence type="ECO:0000313" key="2">
    <source>
        <dbReference type="Proteomes" id="UP001596270"/>
    </source>
</evidence>
<dbReference type="RefSeq" id="WP_371436833.1">
    <property type="nucleotide sequence ID" value="NZ_JBHSRS010000082.1"/>
</dbReference>
<dbReference type="EMBL" id="JBHSRS010000082">
    <property type="protein sequence ID" value="MFC6283085.1"/>
    <property type="molecule type" value="Genomic_DNA"/>
</dbReference>
<accession>A0ABW1U1R8</accession>